<gene>
    <name evidence="1" type="ORF">BJY01DRAFT_20884</name>
</gene>
<dbReference type="Proteomes" id="UP001610446">
    <property type="component" value="Unassembled WGS sequence"/>
</dbReference>
<proteinExistence type="predicted"/>
<dbReference type="EMBL" id="JBFXLU010000121">
    <property type="protein sequence ID" value="KAL2840428.1"/>
    <property type="molecule type" value="Genomic_DNA"/>
</dbReference>
<name>A0ABR4JK61_9EURO</name>
<accession>A0ABR4JK61</accession>
<comment type="caution">
    <text evidence="1">The sequence shown here is derived from an EMBL/GenBank/DDBJ whole genome shotgun (WGS) entry which is preliminary data.</text>
</comment>
<evidence type="ECO:0000313" key="1">
    <source>
        <dbReference type="EMBL" id="KAL2840428.1"/>
    </source>
</evidence>
<protein>
    <submittedName>
        <fullName evidence="1">Uncharacterized protein</fullName>
    </submittedName>
</protein>
<evidence type="ECO:0000313" key="2">
    <source>
        <dbReference type="Proteomes" id="UP001610446"/>
    </source>
</evidence>
<organism evidence="1 2">
    <name type="scientific">Aspergillus pseudoustus</name>
    <dbReference type="NCBI Taxonomy" id="1810923"/>
    <lineage>
        <taxon>Eukaryota</taxon>
        <taxon>Fungi</taxon>
        <taxon>Dikarya</taxon>
        <taxon>Ascomycota</taxon>
        <taxon>Pezizomycotina</taxon>
        <taxon>Eurotiomycetes</taxon>
        <taxon>Eurotiomycetidae</taxon>
        <taxon>Eurotiales</taxon>
        <taxon>Aspergillaceae</taxon>
        <taxon>Aspergillus</taxon>
        <taxon>Aspergillus subgen. Nidulantes</taxon>
    </lineage>
</organism>
<keyword evidence="2" id="KW-1185">Reference proteome</keyword>
<sequence>MYTEGLARQTRLLAGHCLAYFARRPCYLCHLLTLSECCECNLTAPRRPAGISQAFHESRITPFLALSQLPPPRGHARRRRKTLICCLAECLRHGSAWQRLRHSPR</sequence>
<reference evidence="1 2" key="1">
    <citation type="submission" date="2024-07" db="EMBL/GenBank/DDBJ databases">
        <title>Section-level genome sequencing and comparative genomics of Aspergillus sections Usti and Cavernicolus.</title>
        <authorList>
            <consortium name="Lawrence Berkeley National Laboratory"/>
            <person name="Nybo J.L."/>
            <person name="Vesth T.C."/>
            <person name="Theobald S."/>
            <person name="Frisvad J.C."/>
            <person name="Larsen T.O."/>
            <person name="Kjaerboelling I."/>
            <person name="Rothschild-Mancinelli K."/>
            <person name="Lyhne E.K."/>
            <person name="Kogle M.E."/>
            <person name="Barry K."/>
            <person name="Clum A."/>
            <person name="Na H."/>
            <person name="Ledsgaard L."/>
            <person name="Lin J."/>
            <person name="Lipzen A."/>
            <person name="Kuo A."/>
            <person name="Riley R."/>
            <person name="Mondo S."/>
            <person name="Labutti K."/>
            <person name="Haridas S."/>
            <person name="Pangalinan J."/>
            <person name="Salamov A.A."/>
            <person name="Simmons B.A."/>
            <person name="Magnuson J.K."/>
            <person name="Chen J."/>
            <person name="Drula E."/>
            <person name="Henrissat B."/>
            <person name="Wiebenga A."/>
            <person name="Lubbers R.J."/>
            <person name="Gomes A.C."/>
            <person name="Makela M.R."/>
            <person name="Stajich J."/>
            <person name="Grigoriev I.V."/>
            <person name="Mortensen U.H."/>
            <person name="De Vries R.P."/>
            <person name="Baker S.E."/>
            <person name="Andersen M.R."/>
        </authorList>
    </citation>
    <scope>NUCLEOTIDE SEQUENCE [LARGE SCALE GENOMIC DNA]</scope>
    <source>
        <strain evidence="1 2">CBS 123904</strain>
    </source>
</reference>